<dbReference type="Gene3D" id="1.10.437.10">
    <property type="entry name" value="Blc2-like"/>
    <property type="match status" value="1"/>
</dbReference>
<dbReference type="InterPro" id="IPR026298">
    <property type="entry name" value="Bcl-2_fam"/>
</dbReference>
<dbReference type="PANTHER" id="PTHR11256">
    <property type="entry name" value="BCL-2 RELATED"/>
    <property type="match status" value="1"/>
</dbReference>
<proteinExistence type="inferred from homology"/>
<dbReference type="InterPro" id="IPR036834">
    <property type="entry name" value="Bcl-2-like_sf"/>
</dbReference>
<dbReference type="CDD" id="cd06845">
    <property type="entry name" value="Bcl-2_like"/>
    <property type="match status" value="1"/>
</dbReference>
<organism evidence="4 5">
    <name type="scientific">Limulus polyphemus</name>
    <name type="common">Atlantic horseshoe crab</name>
    <dbReference type="NCBI Taxonomy" id="6850"/>
    <lineage>
        <taxon>Eukaryota</taxon>
        <taxon>Metazoa</taxon>
        <taxon>Ecdysozoa</taxon>
        <taxon>Arthropoda</taxon>
        <taxon>Chelicerata</taxon>
        <taxon>Merostomata</taxon>
        <taxon>Xiphosura</taxon>
        <taxon>Limulidae</taxon>
        <taxon>Limulus</taxon>
    </lineage>
</organism>
<dbReference type="RefSeq" id="XP_013781657.1">
    <property type="nucleotide sequence ID" value="XM_013926203.2"/>
</dbReference>
<evidence type="ECO:0000256" key="1">
    <source>
        <dbReference type="ARBA" id="ARBA00009458"/>
    </source>
</evidence>
<feature type="domain" description="Bcl-2 Bcl-2 homology region 1-3" evidence="3">
    <location>
        <begin position="59"/>
        <end position="157"/>
    </location>
</feature>
<dbReference type="SUPFAM" id="SSF56854">
    <property type="entry name" value="Bcl-2 inhibitors of programmed cell death"/>
    <property type="match status" value="1"/>
</dbReference>
<dbReference type="InterPro" id="IPR002475">
    <property type="entry name" value="Bcl2-like"/>
</dbReference>
<protein>
    <submittedName>
        <fullName evidence="5">Apoptosis regulator Bcl-2-like</fullName>
    </submittedName>
</protein>
<evidence type="ECO:0000259" key="3">
    <source>
        <dbReference type="SMART" id="SM00337"/>
    </source>
</evidence>
<name>A0ABM1BGQ5_LIMPO</name>
<gene>
    <name evidence="5" type="primary">LOC106465956</name>
</gene>
<dbReference type="Proteomes" id="UP000694941">
    <property type="component" value="Unplaced"/>
</dbReference>
<dbReference type="GeneID" id="106465956"/>
<dbReference type="SMART" id="SM00337">
    <property type="entry name" value="BCL"/>
    <property type="match status" value="1"/>
</dbReference>
<keyword evidence="2" id="KW-0053">Apoptosis</keyword>
<keyword evidence="4" id="KW-1185">Reference proteome</keyword>
<evidence type="ECO:0000313" key="5">
    <source>
        <dbReference type="RefSeq" id="XP_013781657.1"/>
    </source>
</evidence>
<dbReference type="InterPro" id="IPR046371">
    <property type="entry name" value="Bcl-2_BH1-3"/>
</dbReference>
<sequence length="202" mass="22797">MANCNGYRSTSNSESENDVYYLAADYLKFHLSRKGLECSLCPDSDRLTMRIGEKVRMKIRSLGEDMDKQFCEQFAEIRSKLDITQSSLQTAFFGVINELFSEGIKWSNIITLFVFSGEMAVNCIEKGWHHHVNNIAWWLTTYICDNLLGWVDDHGGWDGLVEYAENREEQKSDSSWPVFKKICGVAAGIGALTLGAILASKS</sequence>
<dbReference type="Pfam" id="PF00452">
    <property type="entry name" value="Bcl-2"/>
    <property type="match status" value="1"/>
</dbReference>
<dbReference type="PROSITE" id="PS50062">
    <property type="entry name" value="BCL2_FAMILY"/>
    <property type="match status" value="1"/>
</dbReference>
<comment type="similarity">
    <text evidence="1">Belongs to the Bcl-2 family.</text>
</comment>
<accession>A0ABM1BGQ5</accession>
<dbReference type="PRINTS" id="PR01862">
    <property type="entry name" value="BCL2FAMILY"/>
</dbReference>
<evidence type="ECO:0000256" key="2">
    <source>
        <dbReference type="ARBA" id="ARBA00022703"/>
    </source>
</evidence>
<dbReference type="PANTHER" id="PTHR11256:SF50">
    <property type="entry name" value="APOPTOSIS REGULATOR CED-9"/>
    <property type="match status" value="1"/>
</dbReference>
<evidence type="ECO:0000313" key="4">
    <source>
        <dbReference type="Proteomes" id="UP000694941"/>
    </source>
</evidence>
<reference evidence="5" key="1">
    <citation type="submission" date="2025-08" db="UniProtKB">
        <authorList>
            <consortium name="RefSeq"/>
        </authorList>
    </citation>
    <scope>IDENTIFICATION</scope>
    <source>
        <tissue evidence="5">Muscle</tissue>
    </source>
</reference>